<comment type="function">
    <text evidence="14">Cell wall formation.</text>
</comment>
<dbReference type="SUPFAM" id="SSF51984">
    <property type="entry name" value="MurCD N-terminal domain"/>
    <property type="match status" value="1"/>
</dbReference>
<dbReference type="SUPFAM" id="SSF53623">
    <property type="entry name" value="MurD-like peptide ligases, catalytic domain"/>
    <property type="match status" value="1"/>
</dbReference>
<evidence type="ECO:0000256" key="12">
    <source>
        <dbReference type="ARBA" id="ARBA00023316"/>
    </source>
</evidence>
<dbReference type="GO" id="GO:0009252">
    <property type="term" value="P:peptidoglycan biosynthetic process"/>
    <property type="evidence" value="ECO:0007669"/>
    <property type="project" value="UniProtKB-UniRule"/>
</dbReference>
<evidence type="ECO:0000259" key="15">
    <source>
        <dbReference type="Pfam" id="PF01225"/>
    </source>
</evidence>
<evidence type="ECO:0000256" key="5">
    <source>
        <dbReference type="ARBA" id="ARBA00022598"/>
    </source>
</evidence>
<evidence type="ECO:0000256" key="14">
    <source>
        <dbReference type="HAMAP-Rule" id="MF_00046"/>
    </source>
</evidence>
<evidence type="ECO:0000256" key="6">
    <source>
        <dbReference type="ARBA" id="ARBA00022618"/>
    </source>
</evidence>
<comment type="subcellular location">
    <subcellularLocation>
        <location evidence="1 14">Cytoplasm</location>
    </subcellularLocation>
</comment>
<keyword evidence="8 14" id="KW-0067">ATP-binding</keyword>
<accession>A0A540RAI2</accession>
<dbReference type="Pfam" id="PF01225">
    <property type="entry name" value="Mur_ligase"/>
    <property type="match status" value="1"/>
</dbReference>
<dbReference type="Gene3D" id="3.40.50.720">
    <property type="entry name" value="NAD(P)-binding Rossmann-like Domain"/>
    <property type="match status" value="1"/>
</dbReference>
<proteinExistence type="inferred from homology"/>
<comment type="catalytic activity">
    <reaction evidence="13 14">
        <text>UDP-N-acetyl-alpha-D-muramate + L-alanine + ATP = UDP-N-acetyl-alpha-D-muramoyl-L-alanine + ADP + phosphate + H(+)</text>
        <dbReference type="Rhea" id="RHEA:23372"/>
        <dbReference type="ChEBI" id="CHEBI:15378"/>
        <dbReference type="ChEBI" id="CHEBI:30616"/>
        <dbReference type="ChEBI" id="CHEBI:43474"/>
        <dbReference type="ChEBI" id="CHEBI:57972"/>
        <dbReference type="ChEBI" id="CHEBI:70757"/>
        <dbReference type="ChEBI" id="CHEBI:83898"/>
        <dbReference type="ChEBI" id="CHEBI:456216"/>
        <dbReference type="EC" id="6.3.2.8"/>
    </reaction>
</comment>
<keyword evidence="4 14" id="KW-0963">Cytoplasm</keyword>
<keyword evidence="7 14" id="KW-0547">Nucleotide-binding</keyword>
<dbReference type="STRING" id="1686286.GCA_900092335_02274"/>
<dbReference type="InterPro" id="IPR036565">
    <property type="entry name" value="Mur-like_cat_sf"/>
</dbReference>
<sequence length="491" mass="51536">MVGIGGSGMSGLARILVERGSVVTGSDMKDSTPVEVLRTLGAHIAIGHAAENLTLAGSLPTVVVTSFAAIPQDNPELAGAREHGIPVIRRSDLLAELMVGYDQVLLAGTHGKTSTTSMTVAALQTAGLDPSFAIGGQLNRAGTNAHQGTGQAFVAEADESDASLLRYSPKVAVITNIEPDHLDFFHTPEAYYQVFDDFADRVGADGHLVVCLDDERAAQTGQRAAERGISVLGYGSHGAGETYPGITQAAEILSEDMSGENTVVRTRLELPGEEPFEATYDLQIPGHHMVLNSLAALIAGHLVGGDTAKLAEGLSDFTGVRRRFEYRGARVMAPGTSPVRVYDDYAHHPTEVRAVLTAARAKAEAEGNGARVIACFQPHLYSRTMEFQEEFADALSLADAAVVLDIYGAREQPVEGITSRIITEKMEEGRGVFEPDFSAAPRTVVELAQPGDIILTVGAGSVTMLAAEILDELGAGASSGEITGSGESAGE</sequence>
<evidence type="ECO:0000256" key="7">
    <source>
        <dbReference type="ARBA" id="ARBA00022741"/>
    </source>
</evidence>
<comment type="caution">
    <text evidence="18">The sequence shown here is derived from an EMBL/GenBank/DDBJ whole genome shotgun (WGS) entry which is preliminary data.</text>
</comment>
<protein>
    <recommendedName>
        <fullName evidence="3 14">UDP-N-acetylmuramate--L-alanine ligase</fullName>
        <ecNumber evidence="3 14">6.3.2.8</ecNumber>
    </recommendedName>
    <alternativeName>
        <fullName evidence="14">UDP-N-acetylmuramoyl-L-alanine synthetase</fullName>
    </alternativeName>
</protein>
<dbReference type="InterPro" id="IPR004101">
    <property type="entry name" value="Mur_ligase_C"/>
</dbReference>
<dbReference type="Pfam" id="PF02875">
    <property type="entry name" value="Mur_ligase_C"/>
    <property type="match status" value="1"/>
</dbReference>
<evidence type="ECO:0000256" key="8">
    <source>
        <dbReference type="ARBA" id="ARBA00022840"/>
    </source>
</evidence>
<evidence type="ECO:0000256" key="2">
    <source>
        <dbReference type="ARBA" id="ARBA00004752"/>
    </source>
</evidence>
<dbReference type="PANTHER" id="PTHR43445:SF3">
    <property type="entry name" value="UDP-N-ACETYLMURAMATE--L-ALANINE LIGASE"/>
    <property type="match status" value="1"/>
</dbReference>
<dbReference type="GO" id="GO:0005524">
    <property type="term" value="F:ATP binding"/>
    <property type="evidence" value="ECO:0007669"/>
    <property type="project" value="UniProtKB-UniRule"/>
</dbReference>
<dbReference type="GeneID" id="79853433"/>
<dbReference type="HAMAP" id="MF_00046">
    <property type="entry name" value="MurC"/>
    <property type="match status" value="1"/>
</dbReference>
<evidence type="ECO:0000313" key="18">
    <source>
        <dbReference type="EMBL" id="TQE44761.1"/>
    </source>
</evidence>
<dbReference type="UniPathway" id="UPA00219"/>
<reference evidence="18 19" key="1">
    <citation type="submission" date="2019-06" db="EMBL/GenBank/DDBJ databases">
        <title>Draft genome of C. phoceense Strain 272.</title>
        <authorList>
            <person name="Pacheco L.G.C."/>
            <person name="Barberis C.M."/>
            <person name="Almuzara M.N."/>
            <person name="Traglia G.M."/>
            <person name="Santos C.S."/>
            <person name="Rocha D.J.P.G."/>
            <person name="Aguiar E.R.G.R."/>
            <person name="Vay C.A."/>
        </authorList>
    </citation>
    <scope>NUCLEOTIDE SEQUENCE [LARGE SCALE GENOMIC DNA]</scope>
    <source>
        <strain evidence="18 19">272</strain>
    </source>
</reference>
<evidence type="ECO:0000256" key="1">
    <source>
        <dbReference type="ARBA" id="ARBA00004496"/>
    </source>
</evidence>
<dbReference type="InterPro" id="IPR013221">
    <property type="entry name" value="Mur_ligase_cen"/>
</dbReference>
<dbReference type="Gene3D" id="3.90.190.20">
    <property type="entry name" value="Mur ligase, C-terminal domain"/>
    <property type="match status" value="1"/>
</dbReference>
<dbReference type="EC" id="6.3.2.8" evidence="3 14"/>
<dbReference type="GO" id="GO:0005737">
    <property type="term" value="C:cytoplasm"/>
    <property type="evidence" value="ECO:0007669"/>
    <property type="project" value="UniProtKB-SubCell"/>
</dbReference>
<keyword evidence="10 14" id="KW-0573">Peptidoglycan synthesis</keyword>
<evidence type="ECO:0000259" key="17">
    <source>
        <dbReference type="Pfam" id="PF08245"/>
    </source>
</evidence>
<evidence type="ECO:0000256" key="4">
    <source>
        <dbReference type="ARBA" id="ARBA00022490"/>
    </source>
</evidence>
<dbReference type="EMBL" id="VHIR01000001">
    <property type="protein sequence ID" value="TQE44761.1"/>
    <property type="molecule type" value="Genomic_DNA"/>
</dbReference>
<evidence type="ECO:0000256" key="10">
    <source>
        <dbReference type="ARBA" id="ARBA00022984"/>
    </source>
</evidence>
<dbReference type="InterPro" id="IPR000713">
    <property type="entry name" value="Mur_ligase_N"/>
</dbReference>
<dbReference type="Proteomes" id="UP000318080">
    <property type="component" value="Unassembled WGS sequence"/>
</dbReference>
<dbReference type="NCBIfam" id="TIGR01082">
    <property type="entry name" value="murC"/>
    <property type="match status" value="1"/>
</dbReference>
<dbReference type="RefSeq" id="WP_066492192.1">
    <property type="nucleotide sequence ID" value="NZ_LT596208.1"/>
</dbReference>
<comment type="pathway">
    <text evidence="2 14">Cell wall biogenesis; peptidoglycan biosynthesis.</text>
</comment>
<dbReference type="Gene3D" id="3.40.1190.10">
    <property type="entry name" value="Mur-like, catalytic domain"/>
    <property type="match status" value="1"/>
</dbReference>
<gene>
    <name evidence="14" type="primary">murC</name>
    <name evidence="18" type="ORF">EJK80_00940</name>
</gene>
<dbReference type="GO" id="GO:0008763">
    <property type="term" value="F:UDP-N-acetylmuramate-L-alanine ligase activity"/>
    <property type="evidence" value="ECO:0007669"/>
    <property type="project" value="UniProtKB-UniRule"/>
</dbReference>
<keyword evidence="9 14" id="KW-0133">Cell shape</keyword>
<evidence type="ECO:0000313" key="19">
    <source>
        <dbReference type="Proteomes" id="UP000318080"/>
    </source>
</evidence>
<comment type="similarity">
    <text evidence="14">Belongs to the MurCDEF family.</text>
</comment>
<dbReference type="InterPro" id="IPR005758">
    <property type="entry name" value="UDP-N-AcMur_Ala_ligase_MurC"/>
</dbReference>
<name>A0A540RAI2_9CORY</name>
<evidence type="ECO:0000256" key="11">
    <source>
        <dbReference type="ARBA" id="ARBA00023306"/>
    </source>
</evidence>
<keyword evidence="5 14" id="KW-0436">Ligase</keyword>
<evidence type="ECO:0000259" key="16">
    <source>
        <dbReference type="Pfam" id="PF02875"/>
    </source>
</evidence>
<dbReference type="SUPFAM" id="SSF53244">
    <property type="entry name" value="MurD-like peptide ligases, peptide-binding domain"/>
    <property type="match status" value="1"/>
</dbReference>
<evidence type="ECO:0000256" key="13">
    <source>
        <dbReference type="ARBA" id="ARBA00047833"/>
    </source>
</evidence>
<keyword evidence="6 14" id="KW-0132">Cell division</keyword>
<feature type="binding site" evidence="14">
    <location>
        <begin position="108"/>
        <end position="114"/>
    </location>
    <ligand>
        <name>ATP</name>
        <dbReference type="ChEBI" id="CHEBI:30616"/>
    </ligand>
</feature>
<feature type="domain" description="Mur ligase C-terminal" evidence="16">
    <location>
        <begin position="323"/>
        <end position="460"/>
    </location>
</feature>
<evidence type="ECO:0000256" key="9">
    <source>
        <dbReference type="ARBA" id="ARBA00022960"/>
    </source>
</evidence>
<evidence type="ECO:0000256" key="3">
    <source>
        <dbReference type="ARBA" id="ARBA00012211"/>
    </source>
</evidence>
<dbReference type="PANTHER" id="PTHR43445">
    <property type="entry name" value="UDP-N-ACETYLMURAMATE--L-ALANINE LIGASE-RELATED"/>
    <property type="match status" value="1"/>
</dbReference>
<dbReference type="InterPro" id="IPR050061">
    <property type="entry name" value="MurCDEF_pg_biosynth"/>
</dbReference>
<dbReference type="Pfam" id="PF08245">
    <property type="entry name" value="Mur_ligase_M"/>
    <property type="match status" value="1"/>
</dbReference>
<feature type="domain" description="Mur ligase central" evidence="17">
    <location>
        <begin position="107"/>
        <end position="299"/>
    </location>
</feature>
<keyword evidence="11 14" id="KW-0131">Cell cycle</keyword>
<dbReference type="InterPro" id="IPR036615">
    <property type="entry name" value="Mur_ligase_C_dom_sf"/>
</dbReference>
<dbReference type="GO" id="GO:0051301">
    <property type="term" value="P:cell division"/>
    <property type="evidence" value="ECO:0007669"/>
    <property type="project" value="UniProtKB-KW"/>
</dbReference>
<keyword evidence="12 14" id="KW-0961">Cell wall biogenesis/degradation</keyword>
<dbReference type="AlphaFoldDB" id="A0A540RAI2"/>
<feature type="domain" description="Mur ligase N-terminal catalytic" evidence="15">
    <location>
        <begin position="1"/>
        <end position="99"/>
    </location>
</feature>
<keyword evidence="19" id="KW-1185">Reference proteome</keyword>
<organism evidence="18 19">
    <name type="scientific">Corynebacterium phoceense</name>
    <dbReference type="NCBI Taxonomy" id="1686286"/>
    <lineage>
        <taxon>Bacteria</taxon>
        <taxon>Bacillati</taxon>
        <taxon>Actinomycetota</taxon>
        <taxon>Actinomycetes</taxon>
        <taxon>Mycobacteriales</taxon>
        <taxon>Corynebacteriaceae</taxon>
        <taxon>Corynebacterium</taxon>
    </lineage>
</organism>
<dbReference type="GO" id="GO:0008360">
    <property type="term" value="P:regulation of cell shape"/>
    <property type="evidence" value="ECO:0007669"/>
    <property type="project" value="UniProtKB-KW"/>
</dbReference>
<dbReference type="GO" id="GO:0071555">
    <property type="term" value="P:cell wall organization"/>
    <property type="evidence" value="ECO:0007669"/>
    <property type="project" value="UniProtKB-KW"/>
</dbReference>